<dbReference type="InterPro" id="IPR012495">
    <property type="entry name" value="TadE-like_dom"/>
</dbReference>
<keyword evidence="4" id="KW-1185">Reference proteome</keyword>
<dbReference type="Proteomes" id="UP000282892">
    <property type="component" value="Chromosome"/>
</dbReference>
<dbReference type="Pfam" id="PF07811">
    <property type="entry name" value="TadE"/>
    <property type="match status" value="1"/>
</dbReference>
<evidence type="ECO:0000259" key="2">
    <source>
        <dbReference type="Pfam" id="PF07811"/>
    </source>
</evidence>
<dbReference type="AlphaFoldDB" id="A0A3T0I3F0"/>
<keyword evidence="1" id="KW-0812">Transmembrane</keyword>
<organism evidence="3 4">
    <name type="scientific">Neobacillus mesonae</name>
    <dbReference type="NCBI Taxonomy" id="1193713"/>
    <lineage>
        <taxon>Bacteria</taxon>
        <taxon>Bacillati</taxon>
        <taxon>Bacillota</taxon>
        <taxon>Bacilli</taxon>
        <taxon>Bacillales</taxon>
        <taxon>Bacillaceae</taxon>
        <taxon>Neobacillus</taxon>
    </lineage>
</organism>
<evidence type="ECO:0000256" key="1">
    <source>
        <dbReference type="SAM" id="Phobius"/>
    </source>
</evidence>
<evidence type="ECO:0000313" key="4">
    <source>
        <dbReference type="Proteomes" id="UP000282892"/>
    </source>
</evidence>
<dbReference type="EMBL" id="CP022572">
    <property type="protein sequence ID" value="AZU63888.1"/>
    <property type="molecule type" value="Genomic_DNA"/>
</dbReference>
<sequence length="130" mass="13993">MYFCLGELYMKSEKGQSLVEFALIVPLLVLLLIGIVDFSRIFHAYLTIDHSGREAARAASIGKDEVTIKSIAVNQGASIGLTASQVNVNTGSSGSNATITITYQVTFLTPLIGKIVNPLTLKDTTTMRVE</sequence>
<keyword evidence="1" id="KW-1133">Transmembrane helix</keyword>
<protein>
    <recommendedName>
        <fullName evidence="2">TadE-like domain-containing protein</fullName>
    </recommendedName>
</protein>
<dbReference type="OrthoDB" id="1683505at2"/>
<gene>
    <name evidence="3" type="ORF">CHR53_23010</name>
</gene>
<reference evidence="3 4" key="1">
    <citation type="submission" date="2017-07" db="EMBL/GenBank/DDBJ databases">
        <title>The complete genome sequence of Bacillus mesonae strain H20-5, an efficient strain improving plant abiotic stress resistance.</title>
        <authorList>
            <person name="Kim S.Y."/>
            <person name="Song H."/>
            <person name="Sang M.K."/>
            <person name="Weon H.-Y."/>
            <person name="Song J."/>
        </authorList>
    </citation>
    <scope>NUCLEOTIDE SEQUENCE [LARGE SCALE GENOMIC DNA]</scope>
    <source>
        <strain evidence="3 4">H20-5</strain>
    </source>
</reference>
<accession>A0A3T0I3F0</accession>
<name>A0A3T0I3F0_9BACI</name>
<proteinExistence type="predicted"/>
<keyword evidence="1" id="KW-0472">Membrane</keyword>
<feature type="domain" description="TadE-like" evidence="2">
    <location>
        <begin position="15"/>
        <end position="57"/>
    </location>
</feature>
<dbReference type="KEGG" id="nmk:CHR53_23010"/>
<feature type="transmembrane region" description="Helical" evidence="1">
    <location>
        <begin position="18"/>
        <end position="36"/>
    </location>
</feature>
<evidence type="ECO:0000313" key="3">
    <source>
        <dbReference type="EMBL" id="AZU63888.1"/>
    </source>
</evidence>